<evidence type="ECO:0000256" key="1">
    <source>
        <dbReference type="ARBA" id="ARBA00004141"/>
    </source>
</evidence>
<dbReference type="PROSITE" id="PS51192">
    <property type="entry name" value="HELICASE_ATP_BIND_1"/>
    <property type="match status" value="1"/>
</dbReference>
<evidence type="ECO:0000256" key="8">
    <source>
        <dbReference type="ARBA" id="ARBA00022989"/>
    </source>
</evidence>
<dbReference type="InterPro" id="IPR027417">
    <property type="entry name" value="P-loop_NTPase"/>
</dbReference>
<dbReference type="InterPro" id="IPR014001">
    <property type="entry name" value="Helicase_ATP-bd"/>
</dbReference>
<dbReference type="InterPro" id="IPR053956">
    <property type="entry name" value="NPC1_MLD"/>
</dbReference>
<dbReference type="PANTHER" id="PTHR45727:SF3">
    <property type="entry name" value="NPC1-LIKE INTRACELLULAR CHOLESTEROL TRANSPORTER 1"/>
    <property type="match status" value="1"/>
</dbReference>
<evidence type="ECO:0000256" key="5">
    <source>
        <dbReference type="ARBA" id="ARBA00022801"/>
    </source>
</evidence>
<evidence type="ECO:0000256" key="10">
    <source>
        <dbReference type="PROSITE-ProRule" id="PRU00552"/>
    </source>
</evidence>
<evidence type="ECO:0000259" key="14">
    <source>
        <dbReference type="PROSITE" id="PS51194"/>
    </source>
</evidence>
<feature type="region of interest" description="Disordered" evidence="11">
    <location>
        <begin position="1136"/>
        <end position="1157"/>
    </location>
</feature>
<protein>
    <recommendedName>
        <fullName evidence="2">RNA helicase</fullName>
        <ecNumber evidence="2">3.6.4.13</ecNumber>
    </recommendedName>
</protein>
<feature type="domain" description="DEAD-box RNA helicase Q" evidence="15">
    <location>
        <begin position="7"/>
        <end position="35"/>
    </location>
</feature>
<dbReference type="InterPro" id="IPR014014">
    <property type="entry name" value="RNA_helicase_DEAD_Q_motif"/>
</dbReference>
<dbReference type="EC" id="3.6.4.13" evidence="2"/>
<feature type="region of interest" description="Disordered" evidence="11">
    <location>
        <begin position="1088"/>
        <end position="1115"/>
    </location>
</feature>
<keyword evidence="4" id="KW-0547">Nucleotide-binding</keyword>
<keyword evidence="7" id="KW-0067">ATP-binding</keyword>
<sequence length="1188" mass="128885">MADPELLGFEHMGLDPRLLQAVADLGWSRPTLIQEKAIPLALEGKDLLARARTGSGKTAAYAIPMLQLLLHRKATGPAVEQAVRGLVLVPTKELARQARSMVQQLAAYCARDIRVADVSAAEDSASQRAVLMEKPDIVVGTPSRILNHLQQDSLTLRDSLELLVVDEADLLFSFGFEEELKSLLCHLPRIYQAFLMSATFNEDVQALKELVLHNPVTLKLQESQLPGPDQLKQFQVVCETEEDKFLLLYALLKLSLIRGKSLLFVNTLERSYRLRLFLEQFGIPACVLNGELPLRSRCHIISQFNQGFYDCVIATDTEVLGAPVKGKRRGKGPKGDRASDPEAGVARGIDFHHVCAVLNFDLPPTPEAYIHRAGRTARANNPGMVLTFVLPAEQSHLDTIEELLCGENEAPVLLPYQFRMEEIEAFRYRCRDAMRSVTKQAIREARLKEIKEELLHSERLKTYFEDNPRDLQLLRHDLPLHPAVVKPHLGHVPDYLVPPALRGLVHPPKKRKKLASKKAKVKARAELYTPIHRSGYCAFYDECGKNPELSGGLAPLANVSCLSNTPARLLAGEHLALLRRICPRLYAGPDTTYACCSAKQLVSLEASLAVTKALLARCPACTDNFVSLHCHNTCSPNQSLFVNVTRVARRGDGRPPAVVAYEAFYQSSFARRTYDSCSRVRVPAAATLAVGTMCGVYGSALCNAQRWLNFQGDTGNGLAPLDITFYLLEPGQTPGSGVQLLNGEVAPCNESQADGAAACSCQDCAASCPAIARPQALDATFYMGRMAGGLALIITLCSAFAVLTAFLVGPRLASRWGKGKMRDPTVGTSLSDKLSLSTHSLLSRCFQGWGTWVASWPLSILLVSIAVVVAFSGGLAFMELTTDPVELWSAPSSQARREKEFHDQHFGPFLRTNQVILTAPTRPGSSYNSLLLGPKNFSGVLAPDVLLEVLELQETLRHLQVWSPEEQRNVSLQDVCFAPLNPHNTSLSDCCVNSLLQYFQNNRTRLLLTANQTLTGQTSQVDWRDHFLYCANAPLTFKDGTALALSCMADYGGPVFPFLAVGGYRGKALGGGLLGDDESFPAADSRQVPGHIHGGALPGGRDQSHHGPGPAGLRGQLHCHLPVHLPGPGQLLQLAPGGGGCQGHAGPGRRGRGAGSSHCSHGLLLVPGRPLLPGDPAGGAFLGAGRGC</sequence>
<evidence type="ECO:0000259" key="13">
    <source>
        <dbReference type="PROSITE" id="PS51192"/>
    </source>
</evidence>
<keyword evidence="17" id="KW-1185">Reference proteome</keyword>
<evidence type="ECO:0000256" key="2">
    <source>
        <dbReference type="ARBA" id="ARBA00012552"/>
    </source>
</evidence>
<dbReference type="Pfam" id="PF22314">
    <property type="entry name" value="NPC1_MLD"/>
    <property type="match status" value="1"/>
</dbReference>
<name>A0ABI7XN06_FELCA</name>
<organism evidence="16 17">
    <name type="scientific">Felis catus</name>
    <name type="common">Cat</name>
    <name type="synonym">Felis silvestris catus</name>
    <dbReference type="NCBI Taxonomy" id="9685"/>
    <lineage>
        <taxon>Eukaryota</taxon>
        <taxon>Metazoa</taxon>
        <taxon>Chordata</taxon>
        <taxon>Craniata</taxon>
        <taxon>Vertebrata</taxon>
        <taxon>Euteleostomi</taxon>
        <taxon>Mammalia</taxon>
        <taxon>Eutheria</taxon>
        <taxon>Laurasiatheria</taxon>
        <taxon>Carnivora</taxon>
        <taxon>Feliformia</taxon>
        <taxon>Felidae</taxon>
        <taxon>Felinae</taxon>
        <taxon>Felis</taxon>
    </lineage>
</organism>
<feature type="domain" description="Helicase ATP-binding" evidence="13">
    <location>
        <begin position="38"/>
        <end position="218"/>
    </location>
</feature>
<feature type="transmembrane region" description="Helical" evidence="12">
    <location>
        <begin position="853"/>
        <end position="877"/>
    </location>
</feature>
<comment type="subcellular location">
    <subcellularLocation>
        <location evidence="1">Membrane</location>
        <topology evidence="1">Multi-pass membrane protein</topology>
    </subcellularLocation>
</comment>
<dbReference type="Proteomes" id="UP000823872">
    <property type="component" value="Chromosome A2"/>
</dbReference>
<dbReference type="InterPro" id="IPR001650">
    <property type="entry name" value="Helicase_C-like"/>
</dbReference>
<dbReference type="Gene3D" id="3.40.50.300">
    <property type="entry name" value="P-loop containing nucleotide triphosphate hydrolases"/>
    <property type="match status" value="2"/>
</dbReference>
<keyword evidence="8 12" id="KW-1133">Transmembrane helix</keyword>
<dbReference type="InterPro" id="IPR011545">
    <property type="entry name" value="DEAD/DEAH_box_helicase_dom"/>
</dbReference>
<dbReference type="Pfam" id="PF00270">
    <property type="entry name" value="DEAD"/>
    <property type="match status" value="1"/>
</dbReference>
<dbReference type="SMART" id="SM00490">
    <property type="entry name" value="HELICc"/>
    <property type="match status" value="1"/>
</dbReference>
<accession>A0ABI7XN06</accession>
<feature type="short sequence motif" description="Q motif" evidence="10">
    <location>
        <begin position="7"/>
        <end position="35"/>
    </location>
</feature>
<evidence type="ECO:0000256" key="11">
    <source>
        <dbReference type="SAM" id="MobiDB-lite"/>
    </source>
</evidence>
<dbReference type="Ensembl" id="ENSFCTT00005034961.1">
    <property type="protein sequence ID" value="ENSFCTP00005023904.1"/>
    <property type="gene ID" value="ENSFCTG00005012155.1"/>
</dbReference>
<evidence type="ECO:0000256" key="4">
    <source>
        <dbReference type="ARBA" id="ARBA00022741"/>
    </source>
</evidence>
<evidence type="ECO:0000313" key="17">
    <source>
        <dbReference type="Proteomes" id="UP000823872"/>
    </source>
</evidence>
<feature type="domain" description="Helicase C-terminal" evidence="14">
    <location>
        <begin position="230"/>
        <end position="424"/>
    </location>
</feature>
<dbReference type="CDD" id="cd17961">
    <property type="entry name" value="DEADc_DDX56"/>
    <property type="match status" value="1"/>
</dbReference>
<evidence type="ECO:0000256" key="12">
    <source>
        <dbReference type="SAM" id="Phobius"/>
    </source>
</evidence>
<reference evidence="16" key="2">
    <citation type="submission" date="2025-08" db="UniProtKB">
        <authorList>
            <consortium name="Ensembl"/>
        </authorList>
    </citation>
    <scope>IDENTIFICATION</scope>
    <source>
        <strain evidence="16">breed Abyssinian</strain>
    </source>
</reference>
<evidence type="ECO:0000256" key="3">
    <source>
        <dbReference type="ARBA" id="ARBA00022692"/>
    </source>
</evidence>
<keyword evidence="6" id="KW-0347">Helicase</keyword>
<feature type="transmembrane region" description="Helical" evidence="12">
    <location>
        <begin position="786"/>
        <end position="808"/>
    </location>
</feature>
<dbReference type="Pfam" id="PF00271">
    <property type="entry name" value="Helicase_C"/>
    <property type="match status" value="1"/>
</dbReference>
<evidence type="ECO:0000256" key="7">
    <source>
        <dbReference type="ARBA" id="ARBA00022840"/>
    </source>
</evidence>
<dbReference type="InterPro" id="IPR032190">
    <property type="entry name" value="NPC1_N"/>
</dbReference>
<reference evidence="16 17" key="1">
    <citation type="submission" date="2021-02" db="EMBL/GenBank/DDBJ databases">
        <title>Safari Cat Assemblies.</title>
        <authorList>
            <person name="Bredemeyer K.R."/>
            <person name="Murphy W.J."/>
        </authorList>
    </citation>
    <scope>NUCLEOTIDE SEQUENCE [LARGE SCALE GENOMIC DNA]</scope>
</reference>
<dbReference type="CDD" id="cd18787">
    <property type="entry name" value="SF2_C_DEAD"/>
    <property type="match status" value="1"/>
</dbReference>
<evidence type="ECO:0000256" key="9">
    <source>
        <dbReference type="ARBA" id="ARBA00023136"/>
    </source>
</evidence>
<dbReference type="SUPFAM" id="SSF52540">
    <property type="entry name" value="P-loop containing nucleoside triphosphate hydrolases"/>
    <property type="match status" value="2"/>
</dbReference>
<keyword evidence="5" id="KW-0378">Hydrolase</keyword>
<proteinExistence type="predicted"/>
<evidence type="ECO:0000313" key="16">
    <source>
        <dbReference type="Ensembl" id="ENSFCTP00005023904.1"/>
    </source>
</evidence>
<gene>
    <name evidence="16" type="primary">NPC1L1</name>
</gene>
<dbReference type="PROSITE" id="PS51194">
    <property type="entry name" value="HELICASE_CTER"/>
    <property type="match status" value="1"/>
</dbReference>
<reference evidence="16" key="3">
    <citation type="submission" date="2025-09" db="UniProtKB">
        <authorList>
            <consortium name="Ensembl"/>
        </authorList>
    </citation>
    <scope>IDENTIFICATION</scope>
    <source>
        <strain evidence="16">breed Abyssinian</strain>
    </source>
</reference>
<dbReference type="SMART" id="SM00487">
    <property type="entry name" value="DEXDc"/>
    <property type="match status" value="1"/>
</dbReference>
<dbReference type="GeneTree" id="ENSGT00940000159904"/>
<evidence type="ECO:0000259" key="15">
    <source>
        <dbReference type="PROSITE" id="PS51195"/>
    </source>
</evidence>
<keyword evidence="3 12" id="KW-0812">Transmembrane</keyword>
<dbReference type="PROSITE" id="PS51195">
    <property type="entry name" value="Q_MOTIF"/>
    <property type="match status" value="1"/>
</dbReference>
<dbReference type="PANTHER" id="PTHR45727">
    <property type="entry name" value="NPC INTRACELLULAR CHOLESTEROL TRANSPORTER 1"/>
    <property type="match status" value="1"/>
</dbReference>
<dbReference type="Pfam" id="PF16414">
    <property type="entry name" value="NPC1_N"/>
    <property type="match status" value="1"/>
</dbReference>
<keyword evidence="9 12" id="KW-0472">Membrane</keyword>
<feature type="compositionally biased region" description="Gly residues" evidence="11">
    <location>
        <begin position="1136"/>
        <end position="1146"/>
    </location>
</feature>
<evidence type="ECO:0000256" key="6">
    <source>
        <dbReference type="ARBA" id="ARBA00022806"/>
    </source>
</evidence>